<evidence type="ECO:0000313" key="3">
    <source>
        <dbReference type="EMBL" id="NCD69615.1"/>
    </source>
</evidence>
<dbReference type="Proteomes" id="UP000638732">
    <property type="component" value="Unassembled WGS sequence"/>
</dbReference>
<dbReference type="NCBIfam" id="TIGR00035">
    <property type="entry name" value="asp_race"/>
    <property type="match status" value="1"/>
</dbReference>
<evidence type="ECO:0000256" key="1">
    <source>
        <dbReference type="ARBA" id="ARBA00007847"/>
    </source>
</evidence>
<dbReference type="EMBL" id="WWEO01000041">
    <property type="protein sequence ID" value="NCD69615.1"/>
    <property type="molecule type" value="Genomic_DNA"/>
</dbReference>
<dbReference type="PANTHER" id="PTHR21198:SF7">
    <property type="entry name" value="ASPARTATE-GLUTAMATE RACEMASE FAMILY"/>
    <property type="match status" value="1"/>
</dbReference>
<dbReference type="PROSITE" id="PS00924">
    <property type="entry name" value="ASP_GLU_RACEMASE_2"/>
    <property type="match status" value="1"/>
</dbReference>
<dbReference type="RefSeq" id="WP_166585574.1">
    <property type="nucleotide sequence ID" value="NZ_WWEO01000041.1"/>
</dbReference>
<dbReference type="InterPro" id="IPR001920">
    <property type="entry name" value="Asp/Glu_race"/>
</dbReference>
<dbReference type="AlphaFoldDB" id="A0A965ZEV9"/>
<name>A0A965ZEV9_9SPHI</name>
<evidence type="ECO:0000256" key="2">
    <source>
        <dbReference type="ARBA" id="ARBA00023235"/>
    </source>
</evidence>
<dbReference type="GO" id="GO:0047661">
    <property type="term" value="F:amino-acid racemase activity"/>
    <property type="evidence" value="ECO:0007669"/>
    <property type="project" value="InterPro"/>
</dbReference>
<dbReference type="Pfam" id="PF01177">
    <property type="entry name" value="Asp_Glu_race"/>
    <property type="match status" value="1"/>
</dbReference>
<dbReference type="InterPro" id="IPR033134">
    <property type="entry name" value="Asp/Glu_racemase_AS_2"/>
</dbReference>
<dbReference type="InterPro" id="IPR015942">
    <property type="entry name" value="Asp/Glu/hydantoin_racemase"/>
</dbReference>
<dbReference type="PANTHER" id="PTHR21198">
    <property type="entry name" value="GLUTAMATE RACEMASE"/>
    <property type="match status" value="1"/>
</dbReference>
<keyword evidence="2 3" id="KW-0413">Isomerase</keyword>
<proteinExistence type="inferred from homology"/>
<dbReference type="EC" id="5.1.1.-" evidence="3"/>
<dbReference type="InterPro" id="IPR004380">
    <property type="entry name" value="Asp_race"/>
</dbReference>
<reference evidence="3" key="2">
    <citation type="submission" date="2020-10" db="EMBL/GenBank/DDBJ databases">
        <title>Mucilaginibacter sp. nov., isolated from soil.</title>
        <authorList>
            <person name="Jeon C.O."/>
        </authorList>
    </citation>
    <scope>NUCLEOTIDE SEQUENCE</scope>
    <source>
        <strain evidence="3">R11</strain>
    </source>
</reference>
<evidence type="ECO:0000313" key="4">
    <source>
        <dbReference type="Proteomes" id="UP000638732"/>
    </source>
</evidence>
<dbReference type="Gene3D" id="3.40.50.1860">
    <property type="match status" value="2"/>
</dbReference>
<comment type="caution">
    <text evidence="3">The sequence shown here is derived from an EMBL/GenBank/DDBJ whole genome shotgun (WGS) entry which is preliminary data.</text>
</comment>
<sequence length="232" mass="25969">MHKKIGIIGGLSPESTVSYYLYITRKYVELFGDYSYPEILVYSVNLEDYHTWRDENRWDKIEDDMVRIADLLKNSGADLGLIATNTMHKVFNGVQSRTNLALIHIMQPTIEEIKKSGIKTIGLLGTRFTMAESFYKNELLANGLNPLVPDESQQAIVHQIIVDELVRGVCKEESKKQYLQIIDELVARGAEGVILGCTEIPLLIGQKDCSVPVFDTAILHAEAALQQAVSEA</sequence>
<dbReference type="SUPFAM" id="SSF53681">
    <property type="entry name" value="Aspartate/glutamate racemase"/>
    <property type="match status" value="2"/>
</dbReference>
<reference evidence="3" key="1">
    <citation type="submission" date="2020-01" db="EMBL/GenBank/DDBJ databases">
        <authorList>
            <person name="Seo Y.L."/>
        </authorList>
    </citation>
    <scope>NUCLEOTIDE SEQUENCE</scope>
    <source>
        <strain evidence="3">R11</strain>
    </source>
</reference>
<gene>
    <name evidence="3" type="ORF">GSY63_09635</name>
</gene>
<keyword evidence="4" id="KW-1185">Reference proteome</keyword>
<organism evidence="3 4">
    <name type="scientific">Mucilaginibacter agri</name>
    <dbReference type="NCBI Taxonomy" id="2695265"/>
    <lineage>
        <taxon>Bacteria</taxon>
        <taxon>Pseudomonadati</taxon>
        <taxon>Bacteroidota</taxon>
        <taxon>Sphingobacteriia</taxon>
        <taxon>Sphingobacteriales</taxon>
        <taxon>Sphingobacteriaceae</taxon>
        <taxon>Mucilaginibacter</taxon>
    </lineage>
</organism>
<accession>A0A965ZEV9</accession>
<comment type="similarity">
    <text evidence="1">Belongs to the aspartate/glutamate racemases family.</text>
</comment>
<protein>
    <submittedName>
        <fullName evidence="3">Amino acid racemase</fullName>
        <ecNumber evidence="3">5.1.1.-</ecNumber>
    </submittedName>
</protein>